<dbReference type="AlphaFoldDB" id="A0A7W9IJJ3"/>
<gene>
    <name evidence="3" type="ORF">F4562_004942</name>
</gene>
<dbReference type="Pfam" id="PF00069">
    <property type="entry name" value="Pkinase"/>
    <property type="match status" value="1"/>
</dbReference>
<accession>A0A7W9IJJ3</accession>
<feature type="region of interest" description="Disordered" evidence="1">
    <location>
        <begin position="106"/>
        <end position="143"/>
    </location>
</feature>
<comment type="caution">
    <text evidence="3">The sequence shown here is derived from an EMBL/GenBank/DDBJ whole genome shotgun (WGS) entry which is preliminary data.</text>
</comment>
<reference evidence="3 4" key="1">
    <citation type="submission" date="2020-08" db="EMBL/GenBank/DDBJ databases">
        <title>Sequencing the genomes of 1000 actinobacteria strains.</title>
        <authorList>
            <person name="Klenk H.-P."/>
        </authorList>
    </citation>
    <scope>NUCLEOTIDE SEQUENCE [LARGE SCALE GENOMIC DNA]</scope>
    <source>
        <strain evidence="3 4">DSM 46887</strain>
    </source>
</reference>
<dbReference type="GO" id="GO:0004674">
    <property type="term" value="F:protein serine/threonine kinase activity"/>
    <property type="evidence" value="ECO:0007669"/>
    <property type="project" value="UniProtKB-KW"/>
</dbReference>
<name>A0A7W9IJJ3_9ACTN</name>
<keyword evidence="3" id="KW-0808">Transferase</keyword>
<dbReference type="GO" id="GO:0005737">
    <property type="term" value="C:cytoplasm"/>
    <property type="evidence" value="ECO:0007669"/>
    <property type="project" value="TreeGrafter"/>
</dbReference>
<dbReference type="PROSITE" id="PS50011">
    <property type="entry name" value="PROTEIN_KINASE_DOM"/>
    <property type="match status" value="1"/>
</dbReference>
<sequence length="164" mass="17500">MTTKAFTGTPAYPAPEQLSGDEAGSALDVFAWVSTVAFAATGRPPFGDGSPLATTFDRFLNEEPDLDGIEAPLRSLLVECLTKDPARRPSARRILEHLIREGKPVPGLRARVERPGPQDRPTALRAVSDAPGPGRSGEPGTLGRLLRRVAAVRALVSRSGPVRR</sequence>
<organism evidence="3 4">
    <name type="scientific">Streptosporangium becharense</name>
    <dbReference type="NCBI Taxonomy" id="1816182"/>
    <lineage>
        <taxon>Bacteria</taxon>
        <taxon>Bacillati</taxon>
        <taxon>Actinomycetota</taxon>
        <taxon>Actinomycetes</taxon>
        <taxon>Streptosporangiales</taxon>
        <taxon>Streptosporangiaceae</taxon>
        <taxon>Streptosporangium</taxon>
    </lineage>
</organism>
<dbReference type="InterPro" id="IPR000719">
    <property type="entry name" value="Prot_kinase_dom"/>
</dbReference>
<evidence type="ECO:0000259" key="2">
    <source>
        <dbReference type="PROSITE" id="PS50011"/>
    </source>
</evidence>
<dbReference type="PANTHER" id="PTHR24361">
    <property type="entry name" value="MITOGEN-ACTIVATED KINASE KINASE KINASE"/>
    <property type="match status" value="1"/>
</dbReference>
<dbReference type="SUPFAM" id="SSF56112">
    <property type="entry name" value="Protein kinase-like (PK-like)"/>
    <property type="match status" value="1"/>
</dbReference>
<protein>
    <submittedName>
        <fullName evidence="3">Serine/threonine protein kinase</fullName>
    </submittedName>
</protein>
<dbReference type="EMBL" id="JACHMP010000001">
    <property type="protein sequence ID" value="MBB5821880.1"/>
    <property type="molecule type" value="Genomic_DNA"/>
</dbReference>
<feature type="domain" description="Protein kinase" evidence="2">
    <location>
        <begin position="1"/>
        <end position="100"/>
    </location>
</feature>
<keyword evidence="4" id="KW-1185">Reference proteome</keyword>
<keyword evidence="3" id="KW-0723">Serine/threonine-protein kinase</keyword>
<dbReference type="Proteomes" id="UP000540685">
    <property type="component" value="Unassembled WGS sequence"/>
</dbReference>
<proteinExistence type="predicted"/>
<dbReference type="InterPro" id="IPR011009">
    <property type="entry name" value="Kinase-like_dom_sf"/>
</dbReference>
<evidence type="ECO:0000313" key="3">
    <source>
        <dbReference type="EMBL" id="MBB5821880.1"/>
    </source>
</evidence>
<keyword evidence="3" id="KW-0418">Kinase</keyword>
<evidence type="ECO:0000313" key="4">
    <source>
        <dbReference type="Proteomes" id="UP000540685"/>
    </source>
</evidence>
<dbReference type="GO" id="GO:0005524">
    <property type="term" value="F:ATP binding"/>
    <property type="evidence" value="ECO:0007669"/>
    <property type="project" value="InterPro"/>
</dbReference>
<dbReference type="Gene3D" id="1.10.510.10">
    <property type="entry name" value="Transferase(Phosphotransferase) domain 1"/>
    <property type="match status" value="1"/>
</dbReference>
<evidence type="ECO:0000256" key="1">
    <source>
        <dbReference type="SAM" id="MobiDB-lite"/>
    </source>
</evidence>
<dbReference type="InterPro" id="IPR053235">
    <property type="entry name" value="Ser_Thr_kinase"/>
</dbReference>